<feature type="domain" description="SCP" evidence="3">
    <location>
        <begin position="608"/>
        <end position="779"/>
    </location>
</feature>
<dbReference type="InterPro" id="IPR001283">
    <property type="entry name" value="CRISP-related"/>
</dbReference>
<dbReference type="Gene3D" id="3.40.33.10">
    <property type="entry name" value="CAP"/>
    <property type="match status" value="1"/>
</dbReference>
<organism evidence="4">
    <name type="scientific">Neospora caninum (strain Liverpool)</name>
    <dbReference type="NCBI Taxonomy" id="572307"/>
    <lineage>
        <taxon>Eukaryota</taxon>
        <taxon>Sar</taxon>
        <taxon>Alveolata</taxon>
        <taxon>Apicomplexa</taxon>
        <taxon>Conoidasida</taxon>
        <taxon>Coccidia</taxon>
        <taxon>Eucoccidiorida</taxon>
        <taxon>Eimeriorina</taxon>
        <taxon>Sarcocystidae</taxon>
        <taxon>Neospora</taxon>
    </lineage>
</organism>
<dbReference type="AlphaFoldDB" id="A0A0F7UGK0"/>
<sequence length="827" mass="90023">MACWTRHALCSFVFLTFLCTPTGSSESPARDHVTPPFPTAQAPASSPSEPQTSTQPVPGETDTAGDASAVDTSSPARPVSSSTTLLSEDEKGAVSAVPVLFAASPGHPLGASAVLHAPNGAVTQKRANLQFSWRSAQSTPPFSAFFAARRPSASPLRGGSSASSSSASVSGDAEALAENLERVVEQQARENAEFAGVADSISLLSGNDGTYGCLEFTSTWSRCSAACGEGSRYRIVQESRAGGCSTLFSAHGCFSVSGCSTPAEKWEVFGVQKPPDLPESIFLELASKLPHEDEWKADEQPDGSTYFLLETEPSRRHFKGRILSDTECGLALRTYFYSGRRRHGSEPIFVNEFVSTGAYIPCPGEEELVRRKSGPFSHLAPGRPVPVAPAPSTGGRKAVLPEQPKILALSAQDDERFRSFRQLVLDSFPEFWALAEQLKPTSFRTTHLARCPNLVSTTTECSTKCGRGQALFFRVHPDGRECRVVPVLSVCDAISGCPDTASKWQALHVSRPDYIPPAIFDELGAQLPDETTWREVDTEAGHCPIFGTGHTRRFQREGGEILDDQTPGAALRAYFVREVREASPGDFQCVSFLGLTDDDILAPIDEASVDLVLLESHNSLRRQYGVHPLTFDPNLKKFAEFWAWKLEEEGCWIKHSDRDTRVAYMTDAQFRTTGENLSIACTLGTSSWADVPAVWFEEVHCYKYGKGGNPCVALPLPKCNPEKHAEGIMVGHFTQLMSDRSSFGACAVRYCRQPCQLGAKTGQKVLTVCNYAEGGNVEGTYPFSRRVAEQLSAIHPEIFEAAEDEASQQACRNTQKLWTEKNPSKKF</sequence>
<dbReference type="SUPFAM" id="SSF55797">
    <property type="entry name" value="PR-1-like"/>
    <property type="match status" value="1"/>
</dbReference>
<accession>A0A0F7UGK0</accession>
<reference evidence="4" key="1">
    <citation type="journal article" date="2015" name="PLoS ONE">
        <title>Comprehensive Evaluation of Toxoplasma gondii VEG and Neospora caninum LIV Genomes with Tachyzoite Stage Transcriptome and Proteome Defines Novel Transcript Features.</title>
        <authorList>
            <person name="Ramaprasad A."/>
            <person name="Mourier T."/>
            <person name="Naeem R."/>
            <person name="Malas T.B."/>
            <person name="Moussa E."/>
            <person name="Panigrahi A."/>
            <person name="Vermont S.J."/>
            <person name="Otto T.D."/>
            <person name="Wastling J."/>
            <person name="Pain A."/>
        </authorList>
    </citation>
    <scope>NUCLEOTIDE SEQUENCE</scope>
    <source>
        <strain evidence="4">Liverpool</strain>
    </source>
</reference>
<proteinExistence type="predicted"/>
<dbReference type="InterPro" id="IPR014044">
    <property type="entry name" value="CAP_dom"/>
</dbReference>
<dbReference type="InterPro" id="IPR035940">
    <property type="entry name" value="CAP_sf"/>
</dbReference>
<feature type="region of interest" description="Disordered" evidence="1">
    <location>
        <begin position="24"/>
        <end position="88"/>
    </location>
</feature>
<feature type="signal peptide" evidence="2">
    <location>
        <begin position="1"/>
        <end position="25"/>
    </location>
</feature>
<feature type="compositionally biased region" description="Low complexity" evidence="1">
    <location>
        <begin position="39"/>
        <end position="58"/>
    </location>
</feature>
<evidence type="ECO:0000256" key="1">
    <source>
        <dbReference type="SAM" id="MobiDB-lite"/>
    </source>
</evidence>
<dbReference type="PANTHER" id="PTHR10334">
    <property type="entry name" value="CYSTEINE-RICH SECRETORY PROTEIN-RELATED"/>
    <property type="match status" value="1"/>
</dbReference>
<keyword evidence="2" id="KW-0732">Signal</keyword>
<evidence type="ECO:0000313" key="4">
    <source>
        <dbReference type="EMBL" id="CEL69023.1"/>
    </source>
</evidence>
<evidence type="ECO:0000256" key="2">
    <source>
        <dbReference type="SAM" id="SignalP"/>
    </source>
</evidence>
<protein>
    <submittedName>
        <fullName evidence="4">SCP family extracellular subfamily protein</fullName>
    </submittedName>
</protein>
<name>A0A0F7UGK0_NEOCL</name>
<feature type="chain" id="PRO_5002523212" evidence="2">
    <location>
        <begin position="26"/>
        <end position="827"/>
    </location>
</feature>
<feature type="compositionally biased region" description="Polar residues" evidence="1">
    <location>
        <begin position="70"/>
        <end position="86"/>
    </location>
</feature>
<gene>
    <name evidence="4" type="ORF">BN1204_047480</name>
</gene>
<dbReference type="EMBL" id="LN714485">
    <property type="protein sequence ID" value="CEL69023.1"/>
    <property type="molecule type" value="Genomic_DNA"/>
</dbReference>
<dbReference type="Pfam" id="PF00188">
    <property type="entry name" value="CAP"/>
    <property type="match status" value="1"/>
</dbReference>
<dbReference type="SMART" id="SM00198">
    <property type="entry name" value="SCP"/>
    <property type="match status" value="1"/>
</dbReference>
<evidence type="ECO:0000259" key="3">
    <source>
        <dbReference type="SMART" id="SM00198"/>
    </source>
</evidence>